<dbReference type="EMBL" id="KZ107838">
    <property type="protein sequence ID" value="OSS54351.1"/>
    <property type="molecule type" value="Genomic_DNA"/>
</dbReference>
<dbReference type="Pfam" id="PF10287">
    <property type="entry name" value="YJL171C_Tos1_C"/>
    <property type="match status" value="1"/>
</dbReference>
<dbReference type="OMA" id="NQDMPAI"/>
<dbReference type="InterPro" id="IPR018805">
    <property type="entry name" value="YJL171C/Tos1_C"/>
</dbReference>
<accession>A0A1Y2MEH2</accession>
<dbReference type="FunCoup" id="A0A1Y2MEH2">
    <property type="interactions" value="33"/>
</dbReference>
<gene>
    <name evidence="2" type="ORF">B5807_00826</name>
</gene>
<proteinExistence type="predicted"/>
<dbReference type="Proteomes" id="UP000193240">
    <property type="component" value="Unassembled WGS sequence"/>
</dbReference>
<organism evidence="2 3">
    <name type="scientific">Epicoccum nigrum</name>
    <name type="common">Soil fungus</name>
    <name type="synonym">Epicoccum purpurascens</name>
    <dbReference type="NCBI Taxonomy" id="105696"/>
    <lineage>
        <taxon>Eukaryota</taxon>
        <taxon>Fungi</taxon>
        <taxon>Dikarya</taxon>
        <taxon>Ascomycota</taxon>
        <taxon>Pezizomycotina</taxon>
        <taxon>Dothideomycetes</taxon>
        <taxon>Pleosporomycetidae</taxon>
        <taxon>Pleosporales</taxon>
        <taxon>Pleosporineae</taxon>
        <taxon>Didymellaceae</taxon>
        <taxon>Epicoccum</taxon>
    </lineage>
</organism>
<evidence type="ECO:0000313" key="3">
    <source>
        <dbReference type="Proteomes" id="UP000193240"/>
    </source>
</evidence>
<sequence>MHLRGPMNISQLAVYQLPVEAAKLRRRSHVPFYNRRRALQQELRFPNTSSPRTADVRRWATATGCSPVSTVTSTVALTDCGAEPRRYSTAAPNITYVGPPSPCTTGTNASALDYPWQQPPTVTPRLERHPKLPLELALARSPHDTTRFHKRAADWDRVAYYTSTAPAQATGFSFLANLGDPSQSGTFDYAFGNSLSYVDSAGDKVAPENEPFNGTLDTSEYEIAVFSDKACDQDCPYWRPNATSHYAWSGSSKAFFIEFQMDHYLNRGSDYGLISDAPAWWFLNADIPRIVQYGNDRNNIPCSCWSTGCGEFDAFEVLGKGEERAKSTLHRQGNLEGGDSNYFKRPVGSTMKFAVVWQFPNITALVLDSSYDFPESLSEDQIDALVAYDPNSWVHSLFAIGK</sequence>
<dbReference type="PANTHER" id="PTHR31737">
    <property type="entry name" value="PROTEIN TOS1"/>
    <property type="match status" value="1"/>
</dbReference>
<dbReference type="PANTHER" id="PTHR31737:SF2">
    <property type="entry name" value="PROTEIN TOS1"/>
    <property type="match status" value="1"/>
</dbReference>
<evidence type="ECO:0000313" key="2">
    <source>
        <dbReference type="EMBL" id="OSS54351.1"/>
    </source>
</evidence>
<dbReference type="InParanoid" id="A0A1Y2MEH2"/>
<reference evidence="2 3" key="1">
    <citation type="journal article" date="2017" name="Genome Announc.">
        <title>Genome sequence of the saprophytic ascomycete Epicoccum nigrum ICMP 19927 strain isolated from New Zealand.</title>
        <authorList>
            <person name="Fokin M."/>
            <person name="Fleetwood D."/>
            <person name="Weir B.S."/>
            <person name="Villas-Boas S.G."/>
        </authorList>
    </citation>
    <scope>NUCLEOTIDE SEQUENCE [LARGE SCALE GENOMIC DNA]</scope>
    <source>
        <strain evidence="2 3">ICMP 19927</strain>
    </source>
</reference>
<dbReference type="AlphaFoldDB" id="A0A1Y2MEH2"/>
<keyword evidence="3" id="KW-1185">Reference proteome</keyword>
<dbReference type="GO" id="GO:0009277">
    <property type="term" value="C:fungal-type cell wall"/>
    <property type="evidence" value="ECO:0007669"/>
    <property type="project" value="TreeGrafter"/>
</dbReference>
<protein>
    <recommendedName>
        <fullName evidence="1">Cell wall protein YJL171C/Tos1 C-terminal domain-containing protein</fullName>
    </recommendedName>
</protein>
<name>A0A1Y2MEH2_EPING</name>
<feature type="domain" description="Cell wall protein YJL171C/Tos1 C-terminal" evidence="1">
    <location>
        <begin position="154"/>
        <end position="384"/>
    </location>
</feature>
<evidence type="ECO:0000259" key="1">
    <source>
        <dbReference type="Pfam" id="PF10287"/>
    </source>
</evidence>
<dbReference type="STRING" id="105696.A0A1Y2MEH2"/>